<sequence length="84" mass="9633">MSNEENKHIFHLLRLAFASLTTWPLVALTSIFNTPRHGALTYLSPIFFWGHTGQISAALKLLNIKPSTKPSRNKNNLILIWEYQ</sequence>
<gene>
    <name evidence="2" type="ORF">KFQ06_05800</name>
</gene>
<keyword evidence="1" id="KW-1133">Transmembrane helix</keyword>
<evidence type="ECO:0000313" key="3">
    <source>
        <dbReference type="Proteomes" id="UP001056873"/>
    </source>
</evidence>
<dbReference type="EMBL" id="CP074347">
    <property type="protein sequence ID" value="USV02035.1"/>
    <property type="molecule type" value="Genomic_DNA"/>
</dbReference>
<reference evidence="2" key="1">
    <citation type="journal article" date="2022" name="BMC Genomics">
        <title>Genome sequence of the entomopathogenic Serratia entomophila isolate 626 and characterisation of the species specific itaconate degradation pathway.</title>
        <authorList>
            <person name="Vaughan A.L."/>
            <person name="Altermann E."/>
            <person name="Glare T.R."/>
            <person name="Hurst M.R.H."/>
        </authorList>
    </citation>
    <scope>NUCLEOTIDE SEQUENCE</scope>
    <source>
        <strain evidence="2">626</strain>
    </source>
</reference>
<dbReference type="GeneID" id="75021484"/>
<keyword evidence="1" id="KW-0472">Membrane</keyword>
<evidence type="ECO:0000313" key="2">
    <source>
        <dbReference type="EMBL" id="USV02035.1"/>
    </source>
</evidence>
<keyword evidence="1" id="KW-0812">Transmembrane</keyword>
<evidence type="ECO:0000256" key="1">
    <source>
        <dbReference type="SAM" id="Phobius"/>
    </source>
</evidence>
<keyword evidence="3" id="KW-1185">Reference proteome</keyword>
<name>A0ABY5CX24_9GAMM</name>
<accession>A0ABY5CX24</accession>
<protein>
    <submittedName>
        <fullName evidence="2">Uncharacterized protein</fullName>
    </submittedName>
</protein>
<dbReference type="RefSeq" id="WP_234589711.1">
    <property type="nucleotide sequence ID" value="NZ_CAMIPG010000005.1"/>
</dbReference>
<proteinExistence type="predicted"/>
<organism evidence="2 3">
    <name type="scientific">Serratia entomophila</name>
    <dbReference type="NCBI Taxonomy" id="42906"/>
    <lineage>
        <taxon>Bacteria</taxon>
        <taxon>Pseudomonadati</taxon>
        <taxon>Pseudomonadota</taxon>
        <taxon>Gammaproteobacteria</taxon>
        <taxon>Enterobacterales</taxon>
        <taxon>Yersiniaceae</taxon>
        <taxon>Serratia</taxon>
    </lineage>
</organism>
<dbReference type="Proteomes" id="UP001056873">
    <property type="component" value="Chromosome"/>
</dbReference>
<feature type="transmembrane region" description="Helical" evidence="1">
    <location>
        <begin position="12"/>
        <end position="33"/>
    </location>
</feature>